<dbReference type="AlphaFoldDB" id="A0AA39LBM6"/>
<accession>A0AA39LBM6</accession>
<keyword evidence="6" id="KW-0326">Glycosidase</keyword>
<evidence type="ECO:0000256" key="5">
    <source>
        <dbReference type="ARBA" id="ARBA00022801"/>
    </source>
</evidence>
<keyword evidence="5" id="KW-0378">Hydrolase</keyword>
<comment type="caution">
    <text evidence="9">The sequence shown here is derived from an EMBL/GenBank/DDBJ whole genome shotgun (WGS) entry which is preliminary data.</text>
</comment>
<dbReference type="SMART" id="SM00812">
    <property type="entry name" value="Alpha_L_fucos"/>
    <property type="match status" value="1"/>
</dbReference>
<comment type="similarity">
    <text evidence="2">Belongs to the glycosyl hydrolase 29 family.</text>
</comment>
<evidence type="ECO:0000313" key="9">
    <source>
        <dbReference type="EMBL" id="KAK0391323.1"/>
    </source>
</evidence>
<name>A0AA39LBM6_SARSR</name>
<dbReference type="GO" id="GO:0004560">
    <property type="term" value="F:alpha-L-fucosidase activity"/>
    <property type="evidence" value="ECO:0007669"/>
    <property type="project" value="UniProtKB-EC"/>
</dbReference>
<organism evidence="9 10">
    <name type="scientific">Sarocladium strictum</name>
    <name type="common">Black bundle disease fungus</name>
    <name type="synonym">Acremonium strictum</name>
    <dbReference type="NCBI Taxonomy" id="5046"/>
    <lineage>
        <taxon>Eukaryota</taxon>
        <taxon>Fungi</taxon>
        <taxon>Dikarya</taxon>
        <taxon>Ascomycota</taxon>
        <taxon>Pezizomycotina</taxon>
        <taxon>Sordariomycetes</taxon>
        <taxon>Hypocreomycetidae</taxon>
        <taxon>Hypocreales</taxon>
        <taxon>Sarocladiaceae</taxon>
        <taxon>Sarocladium</taxon>
    </lineage>
</organism>
<dbReference type="PRINTS" id="PR00741">
    <property type="entry name" value="GLHYDRLASE29"/>
</dbReference>
<evidence type="ECO:0000259" key="8">
    <source>
        <dbReference type="Pfam" id="PF01120"/>
    </source>
</evidence>
<evidence type="ECO:0000256" key="1">
    <source>
        <dbReference type="ARBA" id="ARBA00004071"/>
    </source>
</evidence>
<evidence type="ECO:0000256" key="2">
    <source>
        <dbReference type="ARBA" id="ARBA00007951"/>
    </source>
</evidence>
<comment type="function">
    <text evidence="1">Alpha-L-fucosidase is responsible for hydrolyzing the alpha-1,6-linked fucose joined to the reducing-end N-acetylglucosamine of the carbohydrate moieties of glycoproteins.</text>
</comment>
<dbReference type="SUPFAM" id="SSF51445">
    <property type="entry name" value="(Trans)glycosidases"/>
    <property type="match status" value="1"/>
</dbReference>
<dbReference type="PANTHER" id="PTHR10030:SF37">
    <property type="entry name" value="ALPHA-L-FUCOSIDASE-RELATED"/>
    <property type="match status" value="1"/>
</dbReference>
<dbReference type="InterPro" id="IPR016286">
    <property type="entry name" value="FUC_metazoa-typ"/>
</dbReference>
<protein>
    <recommendedName>
        <fullName evidence="3">alpha-L-fucosidase</fullName>
        <ecNumber evidence="3">3.2.1.51</ecNumber>
    </recommendedName>
</protein>
<dbReference type="EC" id="3.2.1.51" evidence="3"/>
<reference evidence="9" key="1">
    <citation type="submission" date="2022-10" db="EMBL/GenBank/DDBJ databases">
        <title>Determination and structural analysis of whole genome sequence of Sarocladium strictum F4-1.</title>
        <authorList>
            <person name="Hu L."/>
            <person name="Jiang Y."/>
        </authorList>
    </citation>
    <scope>NUCLEOTIDE SEQUENCE</scope>
    <source>
        <strain evidence="9">F4-1</strain>
    </source>
</reference>
<keyword evidence="10" id="KW-1185">Reference proteome</keyword>
<dbReference type="InterPro" id="IPR000933">
    <property type="entry name" value="Glyco_hydro_29"/>
</dbReference>
<dbReference type="EMBL" id="JAPDFR010000001">
    <property type="protein sequence ID" value="KAK0391323.1"/>
    <property type="molecule type" value="Genomic_DNA"/>
</dbReference>
<sequence length="594" mass="66469">MRLTTLALLGGVSASPLSSVSGAPPDLTVSKAVLTSKWREGSDFEQIVEAVVTNNHTENYLNWQDSLKVTVDSASLETVTPGTLIRLAPGQSAIVQVTVKNRDGVQAGSACEATVVATWSEGKTSNQTISGPCGIGNFEASESSLQSHLSPDWFQDVKFGIFLHWGLYAVPAFGNGPGPNQDYAEWYGFRMAQPGFKTQTYEYHRDTYGENFNYDDFMANFTGQHFDAHDWMDLIADSGAQYVVPVTKHHDGWALFNHNESISRRSTVHYGPKRDFIKEILDAAKSDHPEIRRGTYFSMPEWFNPAYVKYGWDQNWLGNYYGRPPINPYTGEPIEYTGFVEVGDYLQDIQGPQMEALMYDYETEIMWCDIGGPNKSPEVLSAWANWAREQGRQVTWNNRCGIGGDYDTPEFTSGNFQERKFESNRGIDPFLFGYNAATTDDQYLSAEALVADFISIVANNGNYLMNIGPRANGTIPEPQRRNLLDAGKWIKSHADGVFGTRYWSTSQHSGPFRFTTKPEAFFIHHVGQPGLQMKVEQPVPWVEGDVVTIVGGSRDGDVLNVSKDSDGNFLINLNEEQINSDKYVWTFKITYATQ</sequence>
<evidence type="ECO:0000256" key="6">
    <source>
        <dbReference type="ARBA" id="ARBA00023295"/>
    </source>
</evidence>
<gene>
    <name evidence="9" type="ORF">NLU13_0824</name>
</gene>
<dbReference type="InterPro" id="IPR057739">
    <property type="entry name" value="Glyco_hydro_29_N"/>
</dbReference>
<dbReference type="Pfam" id="PF01120">
    <property type="entry name" value="Alpha_L_fucos"/>
    <property type="match status" value="1"/>
</dbReference>
<feature type="signal peptide" evidence="7">
    <location>
        <begin position="1"/>
        <end position="22"/>
    </location>
</feature>
<proteinExistence type="inferred from homology"/>
<dbReference type="Gene3D" id="3.20.20.80">
    <property type="entry name" value="Glycosidases"/>
    <property type="match status" value="1"/>
</dbReference>
<evidence type="ECO:0000256" key="4">
    <source>
        <dbReference type="ARBA" id="ARBA00022729"/>
    </source>
</evidence>
<dbReference type="PANTHER" id="PTHR10030">
    <property type="entry name" value="ALPHA-L-FUCOSIDASE"/>
    <property type="match status" value="1"/>
</dbReference>
<dbReference type="GO" id="GO:0006004">
    <property type="term" value="P:fucose metabolic process"/>
    <property type="evidence" value="ECO:0007669"/>
    <property type="project" value="InterPro"/>
</dbReference>
<dbReference type="GO" id="GO:0016139">
    <property type="term" value="P:glycoside catabolic process"/>
    <property type="evidence" value="ECO:0007669"/>
    <property type="project" value="TreeGrafter"/>
</dbReference>
<feature type="chain" id="PRO_5041365486" description="alpha-L-fucosidase" evidence="7">
    <location>
        <begin position="23"/>
        <end position="594"/>
    </location>
</feature>
<feature type="domain" description="Glycoside hydrolase family 29 N-terminal" evidence="8">
    <location>
        <begin position="137"/>
        <end position="493"/>
    </location>
</feature>
<evidence type="ECO:0000256" key="7">
    <source>
        <dbReference type="SAM" id="SignalP"/>
    </source>
</evidence>
<dbReference type="Proteomes" id="UP001175261">
    <property type="component" value="Unassembled WGS sequence"/>
</dbReference>
<dbReference type="InterPro" id="IPR017853">
    <property type="entry name" value="GH"/>
</dbReference>
<evidence type="ECO:0000256" key="3">
    <source>
        <dbReference type="ARBA" id="ARBA00012662"/>
    </source>
</evidence>
<keyword evidence="4 7" id="KW-0732">Signal</keyword>
<evidence type="ECO:0000313" key="10">
    <source>
        <dbReference type="Proteomes" id="UP001175261"/>
    </source>
</evidence>